<dbReference type="PANTHER" id="PTHR37390">
    <property type="entry name" value="OS02G0592500 PROTEIN"/>
    <property type="match status" value="1"/>
</dbReference>
<dbReference type="PANTHER" id="PTHR37390:SF1">
    <property type="entry name" value="FOLATE-BINDING PROTEIN 1"/>
    <property type="match status" value="1"/>
</dbReference>
<dbReference type="AlphaFoldDB" id="A0A1D6HBZ6"/>
<evidence type="ECO:0000313" key="1">
    <source>
        <dbReference type="EMBL" id="AQK72223.1"/>
    </source>
</evidence>
<name>A0A1D6HBZ6_MAIZE</name>
<proteinExistence type="predicted"/>
<dbReference type="EMBL" id="CM000781">
    <property type="protein sequence ID" value="AQK72223.1"/>
    <property type="molecule type" value="Genomic_DNA"/>
</dbReference>
<accession>A0A1D6HBZ6</accession>
<dbReference type="SMR" id="A0A1D6HBZ6"/>
<dbReference type="PaxDb" id="4577-GRMZM2G091160_P01"/>
<protein>
    <submittedName>
        <fullName evidence="1">CRP12-Cysteine-rich family protein expressed</fullName>
    </submittedName>
</protein>
<organism evidence="1">
    <name type="scientific">Zea mays</name>
    <name type="common">Maize</name>
    <dbReference type="NCBI Taxonomy" id="4577"/>
    <lineage>
        <taxon>Eukaryota</taxon>
        <taxon>Viridiplantae</taxon>
        <taxon>Streptophyta</taxon>
        <taxon>Embryophyta</taxon>
        <taxon>Tracheophyta</taxon>
        <taxon>Spermatophyta</taxon>
        <taxon>Magnoliopsida</taxon>
        <taxon>Liliopsida</taxon>
        <taxon>Poales</taxon>
        <taxon>Poaceae</taxon>
        <taxon>PACMAD clade</taxon>
        <taxon>Panicoideae</taxon>
        <taxon>Andropogonodae</taxon>
        <taxon>Andropogoneae</taxon>
        <taxon>Tripsacinae</taxon>
        <taxon>Zea</taxon>
    </lineage>
</organism>
<dbReference type="InParanoid" id="A0A1D6HBZ6"/>
<dbReference type="InterPro" id="IPR053305">
    <property type="entry name" value="Folate-binding_rcpt-like"/>
</dbReference>
<gene>
    <name evidence="1" type="ORF">ZEAMMB73_Zm00001d017061</name>
</gene>
<dbReference type="STRING" id="4577.A0A1D6HBZ6"/>
<dbReference type="ExpressionAtlas" id="A0A1D6HBZ6">
    <property type="expression patterns" value="baseline and differential"/>
</dbReference>
<sequence length="159" mass="18286">MRADVLQEIKRRRRYESKTDEKKREAREARRRNCRSQECIHLWELLECSICDPRIGIRPGPPVVCTPFCDMVFKACSESYFSVDMKTQALSPCGLSDILCGKAHKWVSKMAQSYAVLLVSLFKFLSRALLELMTLSAMVGKQVWIPSLIHGLLQKIVQH</sequence>
<reference evidence="1" key="1">
    <citation type="submission" date="2015-12" db="EMBL/GenBank/DDBJ databases">
        <title>Update maize B73 reference genome by single molecule sequencing technologies.</title>
        <authorList>
            <consortium name="Maize Genome Sequencing Project"/>
            <person name="Ware D."/>
        </authorList>
    </citation>
    <scope>NUCLEOTIDE SEQUENCE</scope>
    <source>
        <tissue evidence="1">Seedling</tissue>
    </source>
</reference>